<dbReference type="InterPro" id="IPR052950">
    <property type="entry name" value="CISD"/>
</dbReference>
<dbReference type="SMART" id="SM00704">
    <property type="entry name" value="ZnF_CDGSH"/>
    <property type="match status" value="2"/>
</dbReference>
<dbReference type="Pfam" id="PF09360">
    <property type="entry name" value="zf-CDGSH"/>
    <property type="match status" value="2"/>
</dbReference>
<sequence>MTESRPLRSAPFAVKVEAGRTYWWCACGRSANQPFCDGSHRGTAFHPVRYVAERREWLWFCGCKHTASQPFCDGSHRTLADPPGT</sequence>
<comment type="caution">
    <text evidence="6">The sequence shown here is derived from an EMBL/GenBank/DDBJ whole genome shotgun (WGS) entry which is preliminary data.</text>
</comment>
<evidence type="ECO:0000259" key="5">
    <source>
        <dbReference type="SMART" id="SM00704"/>
    </source>
</evidence>
<evidence type="ECO:0000256" key="1">
    <source>
        <dbReference type="ARBA" id="ARBA00022714"/>
    </source>
</evidence>
<reference evidence="6 7" key="1">
    <citation type="submission" date="2020-08" db="EMBL/GenBank/DDBJ databases">
        <title>Genomic Encyclopedia of Type Strains, Phase IV (KMG-IV): sequencing the most valuable type-strain genomes for metagenomic binning, comparative biology and taxonomic classification.</title>
        <authorList>
            <person name="Goeker M."/>
        </authorList>
    </citation>
    <scope>NUCLEOTIDE SEQUENCE [LARGE SCALE GENOMIC DNA]</scope>
    <source>
        <strain evidence="6 7">DSM 25897</strain>
    </source>
</reference>
<evidence type="ECO:0000256" key="3">
    <source>
        <dbReference type="ARBA" id="ARBA00023004"/>
    </source>
</evidence>
<keyword evidence="2" id="KW-0479">Metal-binding</keyword>
<dbReference type="PANTHER" id="PTHR46491:SF3">
    <property type="entry name" value="CDGSH IRON-SULFUR DOMAIN-CONTAINING PROTEIN 3, MITOCHONDRIAL"/>
    <property type="match status" value="1"/>
</dbReference>
<evidence type="ECO:0000256" key="4">
    <source>
        <dbReference type="ARBA" id="ARBA00023014"/>
    </source>
</evidence>
<keyword evidence="4" id="KW-0411">Iron-sulfur</keyword>
<protein>
    <submittedName>
        <fullName evidence="6">CDGSH-type Zn-finger protein</fullName>
    </submittedName>
</protein>
<name>A0A7W8DDA4_9GAMM</name>
<evidence type="ECO:0000256" key="2">
    <source>
        <dbReference type="ARBA" id="ARBA00022723"/>
    </source>
</evidence>
<keyword evidence="1" id="KW-0001">2Fe-2S</keyword>
<dbReference type="InterPro" id="IPR042216">
    <property type="entry name" value="MitoNEET_CISD"/>
</dbReference>
<dbReference type="EMBL" id="JACHHX010000005">
    <property type="protein sequence ID" value="MBB5015048.1"/>
    <property type="molecule type" value="Genomic_DNA"/>
</dbReference>
<dbReference type="GO" id="GO:0051537">
    <property type="term" value="F:2 iron, 2 sulfur cluster binding"/>
    <property type="evidence" value="ECO:0007669"/>
    <property type="project" value="UniProtKB-KW"/>
</dbReference>
<keyword evidence="7" id="KW-1185">Reference proteome</keyword>
<dbReference type="GO" id="GO:0046872">
    <property type="term" value="F:metal ion binding"/>
    <property type="evidence" value="ECO:0007669"/>
    <property type="project" value="UniProtKB-KW"/>
</dbReference>
<gene>
    <name evidence="6" type="ORF">HNQ58_000929</name>
</gene>
<feature type="domain" description="Iron-binding zinc finger CDGSH type" evidence="5">
    <location>
        <begin position="9"/>
        <end position="46"/>
    </location>
</feature>
<organism evidence="6 7">
    <name type="scientific">Rehaibacterium terrae</name>
    <dbReference type="NCBI Taxonomy" id="1341696"/>
    <lineage>
        <taxon>Bacteria</taxon>
        <taxon>Pseudomonadati</taxon>
        <taxon>Pseudomonadota</taxon>
        <taxon>Gammaproteobacteria</taxon>
        <taxon>Lysobacterales</taxon>
        <taxon>Lysobacteraceae</taxon>
        <taxon>Rehaibacterium</taxon>
    </lineage>
</organism>
<feature type="domain" description="Iron-binding zinc finger CDGSH type" evidence="5">
    <location>
        <begin position="47"/>
        <end position="82"/>
    </location>
</feature>
<evidence type="ECO:0000313" key="7">
    <source>
        <dbReference type="Proteomes" id="UP000519004"/>
    </source>
</evidence>
<accession>A0A7W8DDA4</accession>
<dbReference type="GO" id="GO:0005737">
    <property type="term" value="C:cytoplasm"/>
    <property type="evidence" value="ECO:0007669"/>
    <property type="project" value="UniProtKB-ARBA"/>
</dbReference>
<dbReference type="RefSeq" id="WP_183947625.1">
    <property type="nucleotide sequence ID" value="NZ_JACHHX010000005.1"/>
</dbReference>
<dbReference type="Proteomes" id="UP000519004">
    <property type="component" value="Unassembled WGS sequence"/>
</dbReference>
<evidence type="ECO:0000313" key="6">
    <source>
        <dbReference type="EMBL" id="MBB5015048.1"/>
    </source>
</evidence>
<dbReference type="AlphaFoldDB" id="A0A7W8DDA4"/>
<proteinExistence type="predicted"/>
<dbReference type="InterPro" id="IPR018967">
    <property type="entry name" value="FeS-contain_CDGSH-typ"/>
</dbReference>
<keyword evidence="3" id="KW-0408">Iron</keyword>
<dbReference type="Gene3D" id="3.40.5.90">
    <property type="entry name" value="CDGSH iron-sulfur domain, mitoNEET-type"/>
    <property type="match status" value="2"/>
</dbReference>
<dbReference type="PANTHER" id="PTHR46491">
    <property type="entry name" value="CDGSH IRON SULFUR DOMAIN PROTEIN HOMOLOG"/>
    <property type="match status" value="1"/>
</dbReference>